<dbReference type="EMBL" id="PQGG01000019">
    <property type="protein sequence ID" value="POP53144.1"/>
    <property type="molecule type" value="Genomic_DNA"/>
</dbReference>
<feature type="modified residue" description="4-aspartylphosphate" evidence="1">
    <location>
        <position position="54"/>
    </location>
</feature>
<dbReference type="AlphaFoldDB" id="A0A2S4HGM6"/>
<dbReference type="Gene3D" id="3.40.50.2300">
    <property type="match status" value="1"/>
</dbReference>
<dbReference type="Pfam" id="PF00072">
    <property type="entry name" value="Response_reg"/>
    <property type="match status" value="1"/>
</dbReference>
<organism evidence="3 4">
    <name type="scientific">Zhongshania marina</name>
    <dbReference type="NCBI Taxonomy" id="2304603"/>
    <lineage>
        <taxon>Bacteria</taxon>
        <taxon>Pseudomonadati</taxon>
        <taxon>Pseudomonadota</taxon>
        <taxon>Gammaproteobacteria</taxon>
        <taxon>Cellvibrionales</taxon>
        <taxon>Spongiibacteraceae</taxon>
        <taxon>Zhongshania</taxon>
    </lineage>
</organism>
<sequence length="119" mass="13116">MKIMVVDDSTAMRNMVIRTIRQAGFDTGDVVQAENGLVALDKIRKDMPDLILADWNMPEMTGIELLQAMNDEGLKTKFGFITTEATAVMREQATAGGARFLISKPFSVESFEKILGAVM</sequence>
<dbReference type="SUPFAM" id="SSF52172">
    <property type="entry name" value="CheY-like"/>
    <property type="match status" value="1"/>
</dbReference>
<proteinExistence type="predicted"/>
<dbReference type="OrthoDB" id="9800897at2"/>
<protein>
    <submittedName>
        <fullName evidence="3">Response regulator</fullName>
    </submittedName>
</protein>
<comment type="caution">
    <text evidence="3">The sequence shown here is derived from an EMBL/GenBank/DDBJ whole genome shotgun (WGS) entry which is preliminary data.</text>
</comment>
<reference evidence="3 4" key="1">
    <citation type="submission" date="2018-01" db="EMBL/GenBank/DDBJ databases">
        <authorList>
            <person name="Yu X.-D."/>
        </authorList>
    </citation>
    <scope>NUCLEOTIDE SEQUENCE [LARGE SCALE GENOMIC DNA]</scope>
    <source>
        <strain evidence="3 4">ZX-21</strain>
    </source>
</reference>
<gene>
    <name evidence="3" type="ORF">C0068_08625</name>
</gene>
<dbReference type="Proteomes" id="UP000237222">
    <property type="component" value="Unassembled WGS sequence"/>
</dbReference>
<evidence type="ECO:0000259" key="2">
    <source>
        <dbReference type="PROSITE" id="PS50110"/>
    </source>
</evidence>
<evidence type="ECO:0000256" key="1">
    <source>
        <dbReference type="PROSITE-ProRule" id="PRU00169"/>
    </source>
</evidence>
<dbReference type="PANTHER" id="PTHR43228">
    <property type="entry name" value="TWO-COMPONENT RESPONSE REGULATOR"/>
    <property type="match status" value="1"/>
</dbReference>
<evidence type="ECO:0000313" key="4">
    <source>
        <dbReference type="Proteomes" id="UP000237222"/>
    </source>
</evidence>
<feature type="domain" description="Response regulatory" evidence="2">
    <location>
        <begin position="2"/>
        <end position="119"/>
    </location>
</feature>
<dbReference type="InterPro" id="IPR001789">
    <property type="entry name" value="Sig_transdc_resp-reg_receiver"/>
</dbReference>
<keyword evidence="1" id="KW-0597">Phosphoprotein</keyword>
<dbReference type="PROSITE" id="PS50110">
    <property type="entry name" value="RESPONSE_REGULATORY"/>
    <property type="match status" value="1"/>
</dbReference>
<name>A0A2S4HGM6_9GAMM</name>
<dbReference type="SMART" id="SM00448">
    <property type="entry name" value="REC"/>
    <property type="match status" value="1"/>
</dbReference>
<dbReference type="InterPro" id="IPR052048">
    <property type="entry name" value="ST_Response_Regulator"/>
</dbReference>
<evidence type="ECO:0000313" key="3">
    <source>
        <dbReference type="EMBL" id="POP53144.1"/>
    </source>
</evidence>
<dbReference type="InterPro" id="IPR011006">
    <property type="entry name" value="CheY-like_superfamily"/>
</dbReference>
<dbReference type="RefSeq" id="WP_103684086.1">
    <property type="nucleotide sequence ID" value="NZ_PQGG01000019.1"/>
</dbReference>
<dbReference type="GO" id="GO:0000160">
    <property type="term" value="P:phosphorelay signal transduction system"/>
    <property type="evidence" value="ECO:0007669"/>
    <property type="project" value="InterPro"/>
</dbReference>
<accession>A0A2S4HGM6</accession>
<dbReference type="PANTHER" id="PTHR43228:SF1">
    <property type="entry name" value="TWO-COMPONENT RESPONSE REGULATOR ARR22"/>
    <property type="match status" value="1"/>
</dbReference>